<dbReference type="EMBL" id="AP012273">
    <property type="protein sequence ID" value="BAO43749.1"/>
    <property type="molecule type" value="Genomic_DNA"/>
</dbReference>
<dbReference type="InterPro" id="IPR008651">
    <property type="entry name" value="Uncharacterised_HicB"/>
</dbReference>
<dbReference type="KEGG" id="tbn:TBH_C0814"/>
<evidence type="ECO:0000313" key="2">
    <source>
        <dbReference type="Proteomes" id="UP000031631"/>
    </source>
</evidence>
<dbReference type="Pfam" id="PF05534">
    <property type="entry name" value="HicB"/>
    <property type="match status" value="1"/>
</dbReference>
<gene>
    <name evidence="1" type="ORF">TBH_C0814</name>
</gene>
<dbReference type="AlphaFoldDB" id="A0A7U6JGP2"/>
<organism evidence="1 2">
    <name type="scientific">Thiolapillus brandeum</name>
    <dbReference type="NCBI Taxonomy" id="1076588"/>
    <lineage>
        <taxon>Bacteria</taxon>
        <taxon>Pseudomonadati</taxon>
        <taxon>Pseudomonadota</taxon>
        <taxon>Gammaproteobacteria</taxon>
        <taxon>Chromatiales</taxon>
        <taxon>Sedimenticolaceae</taxon>
        <taxon>Thiolapillus</taxon>
    </lineage>
</organism>
<dbReference type="RefSeq" id="WP_041065784.1">
    <property type="nucleotide sequence ID" value="NZ_AP012273.1"/>
</dbReference>
<dbReference type="InterPro" id="IPR035069">
    <property type="entry name" value="TTHA1013/TTHA0281-like"/>
</dbReference>
<dbReference type="InterPro" id="IPR010985">
    <property type="entry name" value="Ribbon_hlx_hlx"/>
</dbReference>
<keyword evidence="2" id="KW-1185">Reference proteome</keyword>
<evidence type="ECO:0000313" key="1">
    <source>
        <dbReference type="EMBL" id="BAO43749.1"/>
    </source>
</evidence>
<sequence length="114" mass="13083">MKQNLMEIDGYHALISYDPEIEMFRGEFVDLNGGADFYARDIENLRREGQVSLNVFMDMCREKGIDPKRRFSGRFNVRIPSDLHARIARTAKAQGKSLNQLVAEALEHEVSEAH</sequence>
<dbReference type="SUPFAM" id="SSF143100">
    <property type="entry name" value="TTHA1013/TTHA0281-like"/>
    <property type="match status" value="1"/>
</dbReference>
<reference evidence="1 2" key="1">
    <citation type="journal article" date="2014" name="PLoS ONE">
        <title>Physiological and genomic features of a novel sulfur-oxidizing gammaproteobacterium belonging to a previously uncultivated symbiotic lineage isolated from a hydrothermal vent.</title>
        <authorList>
            <person name="Nunoura T."/>
            <person name="Takaki Y."/>
            <person name="Kazama H."/>
            <person name="Kakuta J."/>
            <person name="Shimamura S."/>
            <person name="Makita H."/>
            <person name="Hirai M."/>
            <person name="Miyazaki M."/>
            <person name="Takai K."/>
        </authorList>
    </citation>
    <scope>NUCLEOTIDE SEQUENCE [LARGE SCALE GENOMIC DNA]</scope>
    <source>
        <strain evidence="1 2">Hiromi1</strain>
    </source>
</reference>
<dbReference type="Gene3D" id="1.10.1220.10">
    <property type="entry name" value="Met repressor-like"/>
    <property type="match status" value="1"/>
</dbReference>
<accession>A0A7U6JGP2</accession>
<protein>
    <submittedName>
        <fullName evidence="1">HicB-related protein</fullName>
    </submittedName>
</protein>
<dbReference type="NCBIfam" id="NF041551">
    <property type="entry name" value="YlcI_YnfO_N"/>
    <property type="match status" value="1"/>
</dbReference>
<dbReference type="SUPFAM" id="SSF47598">
    <property type="entry name" value="Ribbon-helix-helix"/>
    <property type="match status" value="1"/>
</dbReference>
<dbReference type="OrthoDB" id="5297106at2"/>
<name>A0A7U6JGP2_9GAMM</name>
<dbReference type="InterPro" id="IPR013321">
    <property type="entry name" value="Arc_rbn_hlx_hlx"/>
</dbReference>
<dbReference type="GO" id="GO:0006355">
    <property type="term" value="P:regulation of DNA-templated transcription"/>
    <property type="evidence" value="ECO:0007669"/>
    <property type="project" value="InterPro"/>
</dbReference>
<dbReference type="Proteomes" id="UP000031631">
    <property type="component" value="Chromosome"/>
</dbReference>
<proteinExistence type="predicted"/>